<evidence type="ECO:0000313" key="3">
    <source>
        <dbReference type="Proteomes" id="UP000185696"/>
    </source>
</evidence>
<comment type="caution">
    <text evidence="2">The sequence shown here is derived from an EMBL/GenBank/DDBJ whole genome shotgun (WGS) entry which is preliminary data.</text>
</comment>
<keyword evidence="1" id="KW-0812">Transmembrane</keyword>
<dbReference type="AlphaFoldDB" id="A0A7Z0WIJ4"/>
<evidence type="ECO:0008006" key="4">
    <source>
        <dbReference type="Google" id="ProtNLM"/>
    </source>
</evidence>
<dbReference type="Proteomes" id="UP000185696">
    <property type="component" value="Unassembled WGS sequence"/>
</dbReference>
<feature type="transmembrane region" description="Helical" evidence="1">
    <location>
        <begin position="20"/>
        <end position="41"/>
    </location>
</feature>
<name>A0A7Z0WIJ4_9PSEU</name>
<accession>A0A7Z0WIJ4</accession>
<dbReference type="OrthoDB" id="4481209at2"/>
<protein>
    <recommendedName>
        <fullName evidence="4">TadE-like protein</fullName>
    </recommendedName>
</protein>
<keyword evidence="3" id="KW-1185">Reference proteome</keyword>
<dbReference type="NCBIfam" id="NF041390">
    <property type="entry name" value="TadE_Rv3655c"/>
    <property type="match status" value="1"/>
</dbReference>
<evidence type="ECO:0000256" key="1">
    <source>
        <dbReference type="SAM" id="Phobius"/>
    </source>
</evidence>
<evidence type="ECO:0000313" key="2">
    <source>
        <dbReference type="EMBL" id="OLF07767.1"/>
    </source>
</evidence>
<proteinExistence type="predicted"/>
<dbReference type="RefSeq" id="WP_075135607.1">
    <property type="nucleotide sequence ID" value="NZ_MSIF01000014.1"/>
</dbReference>
<keyword evidence="1" id="KW-0472">Membrane</keyword>
<gene>
    <name evidence="2" type="ORF">BLA60_25910</name>
</gene>
<reference evidence="2 3" key="1">
    <citation type="submission" date="2016-12" db="EMBL/GenBank/DDBJ databases">
        <title>The draft genome sequence of Actinophytocola xinjiangensis.</title>
        <authorList>
            <person name="Wang W."/>
            <person name="Yuan L."/>
        </authorList>
    </citation>
    <scope>NUCLEOTIDE SEQUENCE [LARGE SCALE GENOMIC DNA]</scope>
    <source>
        <strain evidence="2 3">CGMCC 4.4663</strain>
    </source>
</reference>
<sequence>MLAETTPATNDRGAVTVETAIALAAFVTALALSLGIISAAIDQLHCIDAAREAARLTARGEPDNARSAASRIAPHGAAITITTTADEIHVTVTATPMSGLIPGLHLTADAYAISEPTP</sequence>
<keyword evidence="1" id="KW-1133">Transmembrane helix</keyword>
<dbReference type="EMBL" id="MSIF01000014">
    <property type="protein sequence ID" value="OLF07767.1"/>
    <property type="molecule type" value="Genomic_DNA"/>
</dbReference>
<dbReference type="InterPro" id="IPR049790">
    <property type="entry name" value="Rv3655c/TadE"/>
</dbReference>
<organism evidence="2 3">
    <name type="scientific">Actinophytocola xinjiangensis</name>
    <dbReference type="NCBI Taxonomy" id="485602"/>
    <lineage>
        <taxon>Bacteria</taxon>
        <taxon>Bacillati</taxon>
        <taxon>Actinomycetota</taxon>
        <taxon>Actinomycetes</taxon>
        <taxon>Pseudonocardiales</taxon>
        <taxon>Pseudonocardiaceae</taxon>
    </lineage>
</organism>